<evidence type="ECO:0000256" key="5">
    <source>
        <dbReference type="ARBA" id="ARBA00022490"/>
    </source>
</evidence>
<evidence type="ECO:0000256" key="7">
    <source>
        <dbReference type="ARBA" id="ARBA00023242"/>
    </source>
</evidence>
<dbReference type="PANTHER" id="PTHR10997">
    <property type="entry name" value="IMPORTIN-7, 8, 11"/>
    <property type="match status" value="1"/>
</dbReference>
<dbReference type="InterPro" id="IPR001494">
    <property type="entry name" value="Importin-beta_N"/>
</dbReference>
<sequence>MSVDIPTVAQLLDASLNPAQAKQAEANLKAAESTPGFALLLLQIVASNDYELKIRLAGALFFKNFIRRNWVDEDGNHKLPANDVAAIKKEIVGLMISLPPSLQVQLGEAISIIADSDFWERWDTLVDDLVSKLTPDNIEVNNGVLTVAHSIFKRWRPLFRSDALFAEINHVLEKFCGPWFELLKSTDQLLEQNRNNKQALTPLLRQLSNCIKVFFDLSCQDLPPYFEQNLPQIMELFYKYLTYQNPLAETDDDEESGQLERVKAGICEVLGMYTQKYEDEFDPLISNFIRATWELLISTGLQPKYDILVSRALQFLTSTARIAKHAEMFNSQEVLSQVTEGIVLPNMTLRESDEELFEDDPIEFIRRDLEGSDSDTRRRAATDFLRQLLEKFEKTVTDVVSRYITHYLSEYEKDPKENWKSKDTALYLFTSIATKGTVTSVGVTSTNLLVDVVDFFQKRVASDLTAGFGDITPILKVDAIRYLYTFRSQMTKAQLVDAFPLLANHLASPNFVVYTYAAITIERILAMTADGQSLFKIPDVEPYSRDIVQHLFRLIEQGGTPEKIAENEYLMKCLMRILIVLKEASMPISDFVVDELLKITGEIMKNPSNPRFTHYHFESLGAIIRFVGPSQQDKLESRLFAPFMLILQNDVSEFIPYVFQLLALLLEAAPNAPLPDNFKTLVSPLLLPQLWESRGNVPALVRLIAAITTRAASDIVANKQLEPILGIFQKLVSAKPTEVHAFELLEAVFANFDVGTLSPYVKQIFLILLTRLQGSKTEAFLFRFLKLSFLLASGTLPNTGPDFLSGGIDQVQNGVFPQLLTSIILPRTDKIQLPNDRKTAVIGLTNLLVSDTVLVKYPQTFIPTLTTLLKMLELPQVPGGDDVTERLHEADIDDVSFGVSFASLITCRKAPKDVDSRILDLRRFVGEKLNEVNTATNGAVVNRIAAEASPEMQQIVQRYMA</sequence>
<accession>A0A3N4IDL7</accession>
<keyword evidence="7" id="KW-0539">Nucleus</keyword>
<dbReference type="GO" id="GO:0031267">
    <property type="term" value="F:small GTPase binding"/>
    <property type="evidence" value="ECO:0007669"/>
    <property type="project" value="InterPro"/>
</dbReference>
<keyword evidence="5" id="KW-0963">Cytoplasm</keyword>
<dbReference type="Pfam" id="PF08506">
    <property type="entry name" value="Cse1"/>
    <property type="match status" value="1"/>
</dbReference>
<dbReference type="PROSITE" id="PS50166">
    <property type="entry name" value="IMPORTIN_B_NT"/>
    <property type="match status" value="1"/>
</dbReference>
<feature type="domain" description="Importin N-terminal" evidence="8">
    <location>
        <begin position="24"/>
        <end position="97"/>
    </location>
</feature>
<keyword evidence="4" id="KW-0813">Transport</keyword>
<dbReference type="InterPro" id="IPR016024">
    <property type="entry name" value="ARM-type_fold"/>
</dbReference>
<dbReference type="GO" id="GO:0006611">
    <property type="term" value="P:protein export from nucleus"/>
    <property type="evidence" value="ECO:0007669"/>
    <property type="project" value="TreeGrafter"/>
</dbReference>
<dbReference type="InterPro" id="IPR013713">
    <property type="entry name" value="XPO2_central"/>
</dbReference>
<dbReference type="GO" id="GO:0005829">
    <property type="term" value="C:cytosol"/>
    <property type="evidence" value="ECO:0007669"/>
    <property type="project" value="TreeGrafter"/>
</dbReference>
<evidence type="ECO:0000256" key="4">
    <source>
        <dbReference type="ARBA" id="ARBA00022448"/>
    </source>
</evidence>
<dbReference type="AlphaFoldDB" id="A0A3N4IDL7"/>
<keyword evidence="6" id="KW-0653">Protein transport</keyword>
<evidence type="ECO:0000259" key="8">
    <source>
        <dbReference type="PROSITE" id="PS50166"/>
    </source>
</evidence>
<comment type="subcellular location">
    <subcellularLocation>
        <location evidence="2">Cytoplasm</location>
    </subcellularLocation>
    <subcellularLocation>
        <location evidence="1">Nucleus</location>
    </subcellularLocation>
</comment>
<dbReference type="GO" id="GO:0005635">
    <property type="term" value="C:nuclear envelope"/>
    <property type="evidence" value="ECO:0007669"/>
    <property type="project" value="TreeGrafter"/>
</dbReference>
<evidence type="ECO:0000256" key="2">
    <source>
        <dbReference type="ARBA" id="ARBA00004496"/>
    </source>
</evidence>
<dbReference type="GO" id="GO:0006606">
    <property type="term" value="P:protein import into nucleus"/>
    <property type="evidence" value="ECO:0007669"/>
    <property type="project" value="TreeGrafter"/>
</dbReference>
<dbReference type="Gene3D" id="1.25.10.10">
    <property type="entry name" value="Leucine-rich Repeat Variant"/>
    <property type="match status" value="1"/>
</dbReference>
<gene>
    <name evidence="9" type="ORF">BJ508DRAFT_413210</name>
</gene>
<dbReference type="Proteomes" id="UP000275078">
    <property type="component" value="Unassembled WGS sequence"/>
</dbReference>
<dbReference type="SUPFAM" id="SSF48371">
    <property type="entry name" value="ARM repeat"/>
    <property type="match status" value="1"/>
</dbReference>
<proteinExistence type="inferred from homology"/>
<dbReference type="SMART" id="SM00913">
    <property type="entry name" value="IBN_N"/>
    <property type="match status" value="1"/>
</dbReference>
<dbReference type="FunFam" id="1.25.10.10:FF:000057">
    <property type="entry name" value="Exportin-2 isoform 1"/>
    <property type="match status" value="1"/>
</dbReference>
<keyword evidence="10" id="KW-1185">Reference proteome</keyword>
<dbReference type="GO" id="GO:0005049">
    <property type="term" value="F:nuclear export signal receptor activity"/>
    <property type="evidence" value="ECO:0007669"/>
    <property type="project" value="TreeGrafter"/>
</dbReference>
<protein>
    <submittedName>
        <fullName evidence="9">Cse1-domain-containing protein</fullName>
    </submittedName>
</protein>
<evidence type="ECO:0000256" key="6">
    <source>
        <dbReference type="ARBA" id="ARBA00022927"/>
    </source>
</evidence>
<name>A0A3N4IDL7_ASCIM</name>
<comment type="similarity">
    <text evidence="3">Belongs to the XPO2/CSE1 family.</text>
</comment>
<evidence type="ECO:0000313" key="10">
    <source>
        <dbReference type="Proteomes" id="UP000275078"/>
    </source>
</evidence>
<reference evidence="9 10" key="1">
    <citation type="journal article" date="2018" name="Nat. Ecol. Evol.">
        <title>Pezizomycetes genomes reveal the molecular basis of ectomycorrhizal truffle lifestyle.</title>
        <authorList>
            <person name="Murat C."/>
            <person name="Payen T."/>
            <person name="Noel B."/>
            <person name="Kuo A."/>
            <person name="Morin E."/>
            <person name="Chen J."/>
            <person name="Kohler A."/>
            <person name="Krizsan K."/>
            <person name="Balestrini R."/>
            <person name="Da Silva C."/>
            <person name="Montanini B."/>
            <person name="Hainaut M."/>
            <person name="Levati E."/>
            <person name="Barry K.W."/>
            <person name="Belfiori B."/>
            <person name="Cichocki N."/>
            <person name="Clum A."/>
            <person name="Dockter R.B."/>
            <person name="Fauchery L."/>
            <person name="Guy J."/>
            <person name="Iotti M."/>
            <person name="Le Tacon F."/>
            <person name="Lindquist E.A."/>
            <person name="Lipzen A."/>
            <person name="Malagnac F."/>
            <person name="Mello A."/>
            <person name="Molinier V."/>
            <person name="Miyauchi S."/>
            <person name="Poulain J."/>
            <person name="Riccioni C."/>
            <person name="Rubini A."/>
            <person name="Sitrit Y."/>
            <person name="Splivallo R."/>
            <person name="Traeger S."/>
            <person name="Wang M."/>
            <person name="Zifcakova L."/>
            <person name="Wipf D."/>
            <person name="Zambonelli A."/>
            <person name="Paolocci F."/>
            <person name="Nowrousian M."/>
            <person name="Ottonello S."/>
            <person name="Baldrian P."/>
            <person name="Spatafora J.W."/>
            <person name="Henrissat B."/>
            <person name="Nagy L.G."/>
            <person name="Aury J.M."/>
            <person name="Wincker P."/>
            <person name="Grigoriev I.V."/>
            <person name="Bonfante P."/>
            <person name="Martin F.M."/>
        </authorList>
    </citation>
    <scope>NUCLEOTIDE SEQUENCE [LARGE SCALE GENOMIC DNA]</scope>
    <source>
        <strain evidence="9 10">RN42</strain>
    </source>
</reference>
<dbReference type="EMBL" id="ML119662">
    <property type="protein sequence ID" value="RPA83879.1"/>
    <property type="molecule type" value="Genomic_DNA"/>
</dbReference>
<dbReference type="OrthoDB" id="3268246at2759"/>
<dbReference type="InterPro" id="IPR005043">
    <property type="entry name" value="XPO2_C"/>
</dbReference>
<organism evidence="9 10">
    <name type="scientific">Ascobolus immersus RN42</name>
    <dbReference type="NCBI Taxonomy" id="1160509"/>
    <lineage>
        <taxon>Eukaryota</taxon>
        <taxon>Fungi</taxon>
        <taxon>Dikarya</taxon>
        <taxon>Ascomycota</taxon>
        <taxon>Pezizomycotina</taxon>
        <taxon>Pezizomycetes</taxon>
        <taxon>Pezizales</taxon>
        <taxon>Ascobolaceae</taxon>
        <taxon>Ascobolus</taxon>
    </lineage>
</organism>
<dbReference type="STRING" id="1160509.A0A3N4IDL7"/>
<dbReference type="Pfam" id="PF03378">
    <property type="entry name" value="CAS_CSE1"/>
    <property type="match status" value="1"/>
</dbReference>
<dbReference type="PANTHER" id="PTHR10997:SF8">
    <property type="entry name" value="EXPORTIN-2"/>
    <property type="match status" value="1"/>
</dbReference>
<evidence type="ECO:0000313" key="9">
    <source>
        <dbReference type="EMBL" id="RPA83879.1"/>
    </source>
</evidence>
<dbReference type="Pfam" id="PF03810">
    <property type="entry name" value="IBN_N"/>
    <property type="match status" value="1"/>
</dbReference>
<evidence type="ECO:0000256" key="1">
    <source>
        <dbReference type="ARBA" id="ARBA00004123"/>
    </source>
</evidence>
<evidence type="ECO:0000256" key="3">
    <source>
        <dbReference type="ARBA" id="ARBA00008669"/>
    </source>
</evidence>
<dbReference type="InterPro" id="IPR011989">
    <property type="entry name" value="ARM-like"/>
</dbReference>